<dbReference type="SUPFAM" id="SSF53383">
    <property type="entry name" value="PLP-dependent transferases"/>
    <property type="match status" value="1"/>
</dbReference>
<dbReference type="RefSeq" id="WP_238193481.1">
    <property type="nucleotide sequence ID" value="NZ_BPQJ01000065.1"/>
</dbReference>
<accession>A0AA37M8R7</accession>
<reference evidence="1" key="2">
    <citation type="submission" date="2021-08" db="EMBL/GenBank/DDBJ databases">
        <authorList>
            <person name="Tani A."/>
            <person name="Ola A."/>
            <person name="Ogura Y."/>
            <person name="Katsura K."/>
            <person name="Hayashi T."/>
        </authorList>
    </citation>
    <scope>NUCLEOTIDE SEQUENCE</scope>
    <source>
        <strain evidence="1">JCM 32048</strain>
    </source>
</reference>
<protein>
    <submittedName>
        <fullName evidence="1">Uncharacterized protein</fullName>
    </submittedName>
</protein>
<reference evidence="1" key="1">
    <citation type="journal article" date="2016" name="Front. Microbiol.">
        <title>Genome Sequence of the Piezophilic, Mesophilic Sulfate-Reducing Bacterium Desulfovibrio indicus J2T.</title>
        <authorList>
            <person name="Cao J."/>
            <person name="Maignien L."/>
            <person name="Shao Z."/>
            <person name="Alain K."/>
            <person name="Jebbar M."/>
        </authorList>
    </citation>
    <scope>NUCLEOTIDE SEQUENCE</scope>
    <source>
        <strain evidence="1">JCM 32048</strain>
    </source>
</reference>
<dbReference type="Proteomes" id="UP001055286">
    <property type="component" value="Unassembled WGS sequence"/>
</dbReference>
<dbReference type="InterPro" id="IPR015424">
    <property type="entry name" value="PyrdxlP-dep_Trfase"/>
</dbReference>
<keyword evidence="2" id="KW-1185">Reference proteome</keyword>
<organism evidence="1 2">
    <name type="scientific">Methylobacterium frigidaeris</name>
    <dbReference type="NCBI Taxonomy" id="2038277"/>
    <lineage>
        <taxon>Bacteria</taxon>
        <taxon>Pseudomonadati</taxon>
        <taxon>Pseudomonadota</taxon>
        <taxon>Alphaproteobacteria</taxon>
        <taxon>Hyphomicrobiales</taxon>
        <taxon>Methylobacteriaceae</taxon>
        <taxon>Methylobacterium</taxon>
    </lineage>
</organism>
<name>A0AA37M8R7_9HYPH</name>
<comment type="caution">
    <text evidence="1">The sequence shown here is derived from an EMBL/GenBank/DDBJ whole genome shotgun (WGS) entry which is preliminary data.</text>
</comment>
<proteinExistence type="predicted"/>
<dbReference type="Gene3D" id="3.40.640.10">
    <property type="entry name" value="Type I PLP-dependent aspartate aminotransferase-like (Major domain)"/>
    <property type="match status" value="1"/>
</dbReference>
<sequence>MPPPLLVTAGPVATSKAVRAAMALDHSAGEFGEIEVLRPMQAQVGAAVRTGATDAAVPVPGSATQSDEMALRALLLRVRRCRS</sequence>
<gene>
    <name evidence="1" type="ORF">MPEAHAMD_6640</name>
</gene>
<evidence type="ECO:0000313" key="2">
    <source>
        <dbReference type="Proteomes" id="UP001055286"/>
    </source>
</evidence>
<dbReference type="InterPro" id="IPR015421">
    <property type="entry name" value="PyrdxlP-dep_Trfase_major"/>
</dbReference>
<dbReference type="EMBL" id="BPQJ01000065">
    <property type="protein sequence ID" value="GJD66442.1"/>
    <property type="molecule type" value="Genomic_DNA"/>
</dbReference>
<evidence type="ECO:0000313" key="1">
    <source>
        <dbReference type="EMBL" id="GJD66442.1"/>
    </source>
</evidence>
<dbReference type="AlphaFoldDB" id="A0AA37M8R7"/>